<dbReference type="InterPro" id="IPR029058">
    <property type="entry name" value="AB_hydrolase_fold"/>
</dbReference>
<dbReference type="GO" id="GO:0016787">
    <property type="term" value="F:hydrolase activity"/>
    <property type="evidence" value="ECO:0007669"/>
    <property type="project" value="InterPro"/>
</dbReference>
<evidence type="ECO:0000313" key="2">
    <source>
        <dbReference type="EMBL" id="TVY84435.1"/>
    </source>
</evidence>
<reference evidence="2 3" key="1">
    <citation type="submission" date="2018-05" db="EMBL/GenBank/DDBJ databases">
        <title>Genome sequencing and assembly of the regulated plant pathogen Lachnellula willkommii and related sister species for the development of diagnostic species identification markers.</title>
        <authorList>
            <person name="Giroux E."/>
            <person name="Bilodeau G."/>
        </authorList>
    </citation>
    <scope>NUCLEOTIDE SEQUENCE [LARGE SCALE GENOMIC DNA]</scope>
    <source>
        <strain evidence="2 3">CBS 268.59</strain>
    </source>
</reference>
<organism evidence="2 3">
    <name type="scientific">Lachnellula suecica</name>
    <dbReference type="NCBI Taxonomy" id="602035"/>
    <lineage>
        <taxon>Eukaryota</taxon>
        <taxon>Fungi</taxon>
        <taxon>Dikarya</taxon>
        <taxon>Ascomycota</taxon>
        <taxon>Pezizomycotina</taxon>
        <taxon>Leotiomycetes</taxon>
        <taxon>Helotiales</taxon>
        <taxon>Lachnaceae</taxon>
        <taxon>Lachnellula</taxon>
    </lineage>
</organism>
<dbReference type="PANTHER" id="PTHR17630">
    <property type="entry name" value="DIENELACTONE HYDROLASE"/>
    <property type="match status" value="1"/>
</dbReference>
<accession>A0A8T9CF67</accession>
<dbReference type="Gene3D" id="3.40.50.1820">
    <property type="entry name" value="alpha/beta hydrolase"/>
    <property type="match status" value="1"/>
</dbReference>
<dbReference type="PANTHER" id="PTHR17630:SF105">
    <property type="entry name" value="DIENELACTONE HYDROLASE FAMILY PROTEIN (AFU_ORTHOLOGUE AFUA_4G08790)"/>
    <property type="match status" value="1"/>
</dbReference>
<feature type="domain" description="Dienelactone hydrolase" evidence="1">
    <location>
        <begin position="32"/>
        <end position="252"/>
    </location>
</feature>
<dbReference type="Pfam" id="PF01738">
    <property type="entry name" value="DLH"/>
    <property type="match status" value="1"/>
</dbReference>
<sequence>MSTGVGMSDCCLSGKVHDGTPTGKIEEIGGLQTYVAASKDGSKAKTIVFLVDIFGWEFKNTRLLADNYAKNGFQVYVPDVHQGDSLPIEFLNAAEPPLKVREQATLVDKTKNTAIVTTTLPPWLLKHREAVSKPLIDNFISTVRQIPGTGKVGALGFCWGGRYAILAAHGEVDAAYACHPSLVAVPGDFDPVTKPLSLAVGDSDSLLDNNTVGQIQDLMAKKTSVPHELRIYEDQVHGFALRSDWSSDKDRKAMDESEKQGVEVSNSDYLILHTTSLPSSFSSQCHSIRFILLSNGVSLITSARHHSRNIKMLIILCCSGSTSIWHRCEDTQSRWILAPRRHSV</sequence>
<dbReference type="OrthoDB" id="17560at2759"/>
<name>A0A8T9CF67_9HELO</name>
<gene>
    <name evidence="2" type="primary">AIM2_1</name>
    <name evidence="2" type="ORF">LSUE1_G002668</name>
</gene>
<proteinExistence type="predicted"/>
<dbReference type="InterPro" id="IPR002925">
    <property type="entry name" value="Dienelactn_hydro"/>
</dbReference>
<keyword evidence="3" id="KW-1185">Reference proteome</keyword>
<dbReference type="Proteomes" id="UP000469558">
    <property type="component" value="Unassembled WGS sequence"/>
</dbReference>
<dbReference type="EMBL" id="QGMK01000085">
    <property type="protein sequence ID" value="TVY84435.1"/>
    <property type="molecule type" value="Genomic_DNA"/>
</dbReference>
<dbReference type="SUPFAM" id="SSF53474">
    <property type="entry name" value="alpha/beta-Hydrolases"/>
    <property type="match status" value="1"/>
</dbReference>
<evidence type="ECO:0000313" key="3">
    <source>
        <dbReference type="Proteomes" id="UP000469558"/>
    </source>
</evidence>
<comment type="caution">
    <text evidence="2">The sequence shown here is derived from an EMBL/GenBank/DDBJ whole genome shotgun (WGS) entry which is preliminary data.</text>
</comment>
<protein>
    <submittedName>
        <fullName evidence="2">Protein AIM2</fullName>
    </submittedName>
</protein>
<evidence type="ECO:0000259" key="1">
    <source>
        <dbReference type="Pfam" id="PF01738"/>
    </source>
</evidence>
<dbReference type="AlphaFoldDB" id="A0A8T9CF67"/>